<dbReference type="Pfam" id="PF05739">
    <property type="entry name" value="SNARE"/>
    <property type="match status" value="1"/>
</dbReference>
<evidence type="ECO:0000313" key="11">
    <source>
        <dbReference type="EMBL" id="CAI5454126.1"/>
    </source>
</evidence>
<keyword evidence="7" id="KW-0175">Coiled coil</keyword>
<keyword evidence="3" id="KW-0813">Transport</keyword>
<evidence type="ECO:0000256" key="5">
    <source>
        <dbReference type="ARBA" id="ARBA00022775"/>
    </source>
</evidence>
<protein>
    <recommendedName>
        <fullName evidence="10">t-SNARE coiled-coil homology domain-containing protein</fullName>
    </recommendedName>
</protein>
<keyword evidence="12" id="KW-1185">Reference proteome</keyword>
<evidence type="ECO:0000256" key="6">
    <source>
        <dbReference type="ARBA" id="ARBA00022989"/>
    </source>
</evidence>
<evidence type="ECO:0000313" key="12">
    <source>
        <dbReference type="Proteomes" id="UP001152747"/>
    </source>
</evidence>
<evidence type="ECO:0000256" key="1">
    <source>
        <dbReference type="ARBA" id="ARBA00004211"/>
    </source>
</evidence>
<dbReference type="FunFam" id="1.20.5.110:FF:000006">
    <property type="entry name" value="Syntaxin 6"/>
    <property type="match status" value="1"/>
</dbReference>
<evidence type="ECO:0000256" key="4">
    <source>
        <dbReference type="ARBA" id="ARBA00022692"/>
    </source>
</evidence>
<comment type="subcellular location">
    <subcellularLocation>
        <location evidence="1">Membrane</location>
        <topology evidence="1">Single-pass type IV membrane protein</topology>
    </subcellularLocation>
</comment>
<dbReference type="CDD" id="cd15851">
    <property type="entry name" value="SNARE_Syntaxin6"/>
    <property type="match status" value="1"/>
</dbReference>
<dbReference type="PANTHER" id="PTHR12791">
    <property type="entry name" value="GOLGI SNARE BET1-RELATED"/>
    <property type="match status" value="1"/>
</dbReference>
<keyword evidence="5" id="KW-0532">Neurotransmitter transport</keyword>
<gene>
    <name evidence="11" type="ORF">CAMP_LOCUS16763</name>
</gene>
<dbReference type="SMART" id="SM00397">
    <property type="entry name" value="t_SNARE"/>
    <property type="match status" value="1"/>
</dbReference>
<dbReference type="AlphaFoldDB" id="A0A9P1J0P7"/>
<dbReference type="GO" id="GO:0005484">
    <property type="term" value="F:SNAP receptor activity"/>
    <property type="evidence" value="ECO:0007669"/>
    <property type="project" value="InterPro"/>
</dbReference>
<dbReference type="Gene3D" id="1.20.5.110">
    <property type="match status" value="1"/>
</dbReference>
<dbReference type="GO" id="GO:0006886">
    <property type="term" value="P:intracellular protein transport"/>
    <property type="evidence" value="ECO:0007669"/>
    <property type="project" value="InterPro"/>
</dbReference>
<sequence length="120" mass="13780">MSYKYSKLNEDEFAETPSSHAQLLERQEQIIRDQDDELEMVGNSVRTLRGMSSRIGEELDHQAIMLDELGQDMDRVDSKLDAVMKKMAKLTHLEDDSSQCKMIIVLSALLFFLVFVLIVL</sequence>
<dbReference type="GO" id="GO:0016020">
    <property type="term" value="C:membrane"/>
    <property type="evidence" value="ECO:0007669"/>
    <property type="project" value="UniProtKB-SubCell"/>
</dbReference>
<evidence type="ECO:0000256" key="9">
    <source>
        <dbReference type="SAM" id="Phobius"/>
    </source>
</evidence>
<dbReference type="InterPro" id="IPR006012">
    <property type="entry name" value="Syntaxin/epimorphin_CS"/>
</dbReference>
<dbReference type="OrthoDB" id="546861at2759"/>
<dbReference type="InterPro" id="IPR000727">
    <property type="entry name" value="T_SNARE_dom"/>
</dbReference>
<organism evidence="11 12">
    <name type="scientific">Caenorhabditis angaria</name>
    <dbReference type="NCBI Taxonomy" id="860376"/>
    <lineage>
        <taxon>Eukaryota</taxon>
        <taxon>Metazoa</taxon>
        <taxon>Ecdysozoa</taxon>
        <taxon>Nematoda</taxon>
        <taxon>Chromadorea</taxon>
        <taxon>Rhabditida</taxon>
        <taxon>Rhabditina</taxon>
        <taxon>Rhabditomorpha</taxon>
        <taxon>Rhabditoidea</taxon>
        <taxon>Rhabditidae</taxon>
        <taxon>Peloderinae</taxon>
        <taxon>Caenorhabditis</taxon>
    </lineage>
</organism>
<dbReference type="PROSITE" id="PS00914">
    <property type="entry name" value="SYNTAXIN"/>
    <property type="match status" value="1"/>
</dbReference>
<feature type="transmembrane region" description="Helical" evidence="9">
    <location>
        <begin position="102"/>
        <end position="119"/>
    </location>
</feature>
<name>A0A9P1J0P7_9PELO</name>
<evidence type="ECO:0000256" key="8">
    <source>
        <dbReference type="ARBA" id="ARBA00023136"/>
    </source>
</evidence>
<evidence type="ECO:0000256" key="7">
    <source>
        <dbReference type="ARBA" id="ARBA00023054"/>
    </source>
</evidence>
<proteinExistence type="inferred from homology"/>
<comment type="caution">
    <text evidence="11">The sequence shown here is derived from an EMBL/GenBank/DDBJ whole genome shotgun (WGS) entry which is preliminary data.</text>
</comment>
<feature type="domain" description="T-SNARE coiled-coil homology" evidence="10">
    <location>
        <begin position="28"/>
        <end position="90"/>
    </location>
</feature>
<dbReference type="GO" id="GO:0006836">
    <property type="term" value="P:neurotransmitter transport"/>
    <property type="evidence" value="ECO:0007669"/>
    <property type="project" value="UniProtKB-KW"/>
</dbReference>
<dbReference type="SUPFAM" id="SSF58038">
    <property type="entry name" value="SNARE fusion complex"/>
    <property type="match status" value="1"/>
</dbReference>
<dbReference type="Proteomes" id="UP001152747">
    <property type="component" value="Unassembled WGS sequence"/>
</dbReference>
<accession>A0A9P1J0P7</accession>
<keyword evidence="8 9" id="KW-0472">Membrane</keyword>
<evidence type="ECO:0000256" key="2">
    <source>
        <dbReference type="ARBA" id="ARBA00009063"/>
    </source>
</evidence>
<comment type="similarity">
    <text evidence="2">Belongs to the syntaxin family.</text>
</comment>
<evidence type="ECO:0000259" key="10">
    <source>
        <dbReference type="PROSITE" id="PS50192"/>
    </source>
</evidence>
<keyword evidence="4 9" id="KW-0812">Transmembrane</keyword>
<reference evidence="11" key="1">
    <citation type="submission" date="2022-11" db="EMBL/GenBank/DDBJ databases">
        <authorList>
            <person name="Kikuchi T."/>
        </authorList>
    </citation>
    <scope>NUCLEOTIDE SEQUENCE</scope>
    <source>
        <strain evidence="11">PS1010</strain>
    </source>
</reference>
<dbReference type="PROSITE" id="PS50192">
    <property type="entry name" value="T_SNARE"/>
    <property type="match status" value="1"/>
</dbReference>
<evidence type="ECO:0000256" key="3">
    <source>
        <dbReference type="ARBA" id="ARBA00022448"/>
    </source>
</evidence>
<keyword evidence="6 9" id="KW-1133">Transmembrane helix</keyword>
<dbReference type="EMBL" id="CANHGI010000006">
    <property type="protein sequence ID" value="CAI5454126.1"/>
    <property type="molecule type" value="Genomic_DNA"/>
</dbReference>